<keyword evidence="6" id="KW-0464">Manganese</keyword>
<dbReference type="GO" id="GO:0046872">
    <property type="term" value="F:metal ion binding"/>
    <property type="evidence" value="ECO:0007669"/>
    <property type="project" value="UniProtKB-KW"/>
</dbReference>
<dbReference type="OrthoDB" id="9802805at2"/>
<proteinExistence type="predicted"/>
<comment type="caution">
    <text evidence="8">The sequence shown here is derived from an EMBL/GenBank/DDBJ whole genome shotgun (WGS) entry which is preliminary data.</text>
</comment>
<name>A0A506UFY7_9HYPH</name>
<accession>A0A506UFY7</accession>
<dbReference type="GO" id="GO:0010945">
    <property type="term" value="F:coenzyme A diphosphatase activity"/>
    <property type="evidence" value="ECO:0007669"/>
    <property type="project" value="InterPro"/>
</dbReference>
<dbReference type="InterPro" id="IPR015797">
    <property type="entry name" value="NUDIX_hydrolase-like_dom_sf"/>
</dbReference>
<dbReference type="InterPro" id="IPR045121">
    <property type="entry name" value="CoAse"/>
</dbReference>
<dbReference type="EMBL" id="VHLG01000003">
    <property type="protein sequence ID" value="TPW31849.1"/>
    <property type="molecule type" value="Genomic_DNA"/>
</dbReference>
<dbReference type="SUPFAM" id="SSF55811">
    <property type="entry name" value="Nudix"/>
    <property type="match status" value="1"/>
</dbReference>
<keyword evidence="9" id="KW-1185">Reference proteome</keyword>
<evidence type="ECO:0000256" key="6">
    <source>
        <dbReference type="ARBA" id="ARBA00023211"/>
    </source>
</evidence>
<feature type="domain" description="Nudix hydrolase" evidence="7">
    <location>
        <begin position="49"/>
        <end position="181"/>
    </location>
</feature>
<dbReference type="RefSeq" id="WP_141148485.1">
    <property type="nucleotide sequence ID" value="NZ_VHLG01000003.1"/>
</dbReference>
<protein>
    <submittedName>
        <fullName evidence="8">CoA pyrophosphatase</fullName>
    </submittedName>
</protein>
<evidence type="ECO:0000256" key="5">
    <source>
        <dbReference type="ARBA" id="ARBA00022842"/>
    </source>
</evidence>
<gene>
    <name evidence="8" type="ORF">FJU08_08200</name>
</gene>
<dbReference type="PROSITE" id="PS51462">
    <property type="entry name" value="NUDIX"/>
    <property type="match status" value="1"/>
</dbReference>
<evidence type="ECO:0000256" key="1">
    <source>
        <dbReference type="ARBA" id="ARBA00001936"/>
    </source>
</evidence>
<dbReference type="Pfam" id="PF00293">
    <property type="entry name" value="NUDIX"/>
    <property type="match status" value="1"/>
</dbReference>
<dbReference type="CDD" id="cd03426">
    <property type="entry name" value="NUDIX_CoAse_Nudt7"/>
    <property type="match status" value="1"/>
</dbReference>
<dbReference type="NCBIfam" id="NF007980">
    <property type="entry name" value="PRK10707.1"/>
    <property type="match status" value="1"/>
</dbReference>
<dbReference type="PANTHER" id="PTHR12992">
    <property type="entry name" value="NUDIX HYDROLASE"/>
    <property type="match status" value="1"/>
</dbReference>
<reference evidence="8 9" key="1">
    <citation type="submission" date="2019-06" db="EMBL/GenBank/DDBJ databases">
        <authorList>
            <person name="Li M."/>
        </authorList>
    </citation>
    <scope>NUCLEOTIDE SEQUENCE [LARGE SCALE GENOMIC DNA]</scope>
    <source>
        <strain evidence="8 9">BGMRC2036</strain>
    </source>
</reference>
<comment type="cofactor">
    <cofactor evidence="2">
        <name>Mg(2+)</name>
        <dbReference type="ChEBI" id="CHEBI:18420"/>
    </cofactor>
</comment>
<dbReference type="Proteomes" id="UP000318801">
    <property type="component" value="Unassembled WGS sequence"/>
</dbReference>
<organism evidence="8 9">
    <name type="scientific">Martelella alba</name>
    <dbReference type="NCBI Taxonomy" id="2590451"/>
    <lineage>
        <taxon>Bacteria</taxon>
        <taxon>Pseudomonadati</taxon>
        <taxon>Pseudomonadota</taxon>
        <taxon>Alphaproteobacteria</taxon>
        <taxon>Hyphomicrobiales</taxon>
        <taxon>Aurantimonadaceae</taxon>
        <taxon>Martelella</taxon>
    </lineage>
</organism>
<dbReference type="PANTHER" id="PTHR12992:SF11">
    <property type="entry name" value="MITOCHONDRIAL COENZYME A DIPHOSPHATASE NUDT8"/>
    <property type="match status" value="1"/>
</dbReference>
<dbReference type="Gene3D" id="3.90.79.10">
    <property type="entry name" value="Nucleoside Triphosphate Pyrophosphohydrolase"/>
    <property type="match status" value="1"/>
</dbReference>
<evidence type="ECO:0000256" key="3">
    <source>
        <dbReference type="ARBA" id="ARBA00022723"/>
    </source>
</evidence>
<comment type="cofactor">
    <cofactor evidence="1">
        <name>Mn(2+)</name>
        <dbReference type="ChEBI" id="CHEBI:29035"/>
    </cofactor>
</comment>
<sequence>MSEAADFSASEFRRRALDQSGRPLAEAWRDHGDHRLNPDLLDGLETIALRDAAVLVPVIDDGAEARVIFTRRTTKLRKHSGQISFPGGSIDPEDASPEAAALRESEEEIGLLRNFVEPLARMPHYFAGTGFKITPVLSLVRPGFSLTLNPDEVAEVFEVPLSFIMNPANHQMGHAVLAGHDRQFYEMIFGEYRIWGITAGIIRTIYERLYA</sequence>
<keyword evidence="3" id="KW-0479">Metal-binding</keyword>
<evidence type="ECO:0000313" key="8">
    <source>
        <dbReference type="EMBL" id="TPW31849.1"/>
    </source>
</evidence>
<evidence type="ECO:0000256" key="4">
    <source>
        <dbReference type="ARBA" id="ARBA00022801"/>
    </source>
</evidence>
<evidence type="ECO:0000256" key="2">
    <source>
        <dbReference type="ARBA" id="ARBA00001946"/>
    </source>
</evidence>
<evidence type="ECO:0000313" key="9">
    <source>
        <dbReference type="Proteomes" id="UP000318801"/>
    </source>
</evidence>
<keyword evidence="5" id="KW-0460">Magnesium</keyword>
<dbReference type="InterPro" id="IPR000086">
    <property type="entry name" value="NUDIX_hydrolase_dom"/>
</dbReference>
<keyword evidence="4" id="KW-0378">Hydrolase</keyword>
<evidence type="ECO:0000259" key="7">
    <source>
        <dbReference type="PROSITE" id="PS51462"/>
    </source>
</evidence>
<dbReference type="AlphaFoldDB" id="A0A506UFY7"/>